<proteinExistence type="predicted"/>
<keyword evidence="2" id="KW-1185">Reference proteome</keyword>
<dbReference type="EMBL" id="CP132976">
    <property type="protein sequence ID" value="WMD23110.1"/>
    <property type="molecule type" value="Genomic_DNA"/>
</dbReference>
<dbReference type="Pfam" id="PF02413">
    <property type="entry name" value="Caudo_TAP"/>
    <property type="match status" value="1"/>
</dbReference>
<evidence type="ECO:0000313" key="2">
    <source>
        <dbReference type="Proteomes" id="UP001234798"/>
    </source>
</evidence>
<sequence>MEKLVSQLDASGWFVGQVKADPSPLEPGVYLLPGGSVDIPPPEALRQDKRYLFQDGGWLEEDAPQLAGPDGQQLKDAALAQRDNLLQYATLRMAPLLDAIELEMATEEERATLIAWRQHRIQLNRIELQPDFPESIAWPQPPDA</sequence>
<dbReference type="InterPro" id="IPR003458">
    <property type="entry name" value="Phage_T4_Gp38_tail_assem"/>
</dbReference>
<gene>
    <name evidence="1" type="ORF">RAS12_12250</name>
</gene>
<name>A0ABY9M8D5_9BURK</name>
<dbReference type="Proteomes" id="UP001234798">
    <property type="component" value="Chromosome"/>
</dbReference>
<protein>
    <submittedName>
        <fullName evidence="1">Tail fiber assembly protein</fullName>
    </submittedName>
</protein>
<evidence type="ECO:0000313" key="1">
    <source>
        <dbReference type="EMBL" id="WMD23110.1"/>
    </source>
</evidence>
<accession>A0ABY9M8D5</accession>
<reference evidence="1 2" key="1">
    <citation type="submission" date="2023-08" db="EMBL/GenBank/DDBJ databases">
        <title>Achromobacter seleniivolatilans sp. nov., isolated from seleniferous soil.</title>
        <authorList>
            <person name="Zhang S."/>
            <person name="Li K."/>
            <person name="Peng J."/>
            <person name="Zhao Q."/>
            <person name="Wang H."/>
            <person name="Guo Y."/>
        </authorList>
    </citation>
    <scope>NUCLEOTIDE SEQUENCE [LARGE SCALE GENOMIC DNA]</scope>
    <source>
        <strain evidence="1 2">R39</strain>
    </source>
</reference>
<dbReference type="RefSeq" id="WP_306948770.1">
    <property type="nucleotide sequence ID" value="NZ_CP132976.1"/>
</dbReference>
<organism evidence="1 2">
    <name type="scientific">Achromobacter seleniivolatilans</name>
    <dbReference type="NCBI Taxonomy" id="3047478"/>
    <lineage>
        <taxon>Bacteria</taxon>
        <taxon>Pseudomonadati</taxon>
        <taxon>Pseudomonadota</taxon>
        <taxon>Betaproteobacteria</taxon>
        <taxon>Burkholderiales</taxon>
        <taxon>Alcaligenaceae</taxon>
        <taxon>Achromobacter</taxon>
    </lineage>
</organism>